<organism evidence="1">
    <name type="scientific">marine sediment metagenome</name>
    <dbReference type="NCBI Taxonomy" id="412755"/>
    <lineage>
        <taxon>unclassified sequences</taxon>
        <taxon>metagenomes</taxon>
        <taxon>ecological metagenomes</taxon>
    </lineage>
</organism>
<dbReference type="EMBL" id="BARU01012358">
    <property type="protein sequence ID" value="GAH40204.1"/>
    <property type="molecule type" value="Genomic_DNA"/>
</dbReference>
<accession>X1GF16</accession>
<gene>
    <name evidence="1" type="ORF">S03H2_22830</name>
</gene>
<name>X1GF16_9ZZZZ</name>
<evidence type="ECO:0000313" key="1">
    <source>
        <dbReference type="EMBL" id="GAH40204.1"/>
    </source>
</evidence>
<comment type="caution">
    <text evidence="1">The sequence shown here is derived from an EMBL/GenBank/DDBJ whole genome shotgun (WGS) entry which is preliminary data.</text>
</comment>
<sequence length="153" mass="17196">MKDRLKLETEKGVDDNNSRVGVSVAIEMTNGEASKLSGSALLIPRCRSYEVLAEEVARIKEELDTLLERSKKIFGAEGGEEEDWQVNENMGAEQIWDILAKIKDPELLSVKFNSLRHQKRLEVADYVFTHGNIFSGTASVFSTRYNSEKGTIE</sequence>
<dbReference type="AlphaFoldDB" id="X1GF16"/>
<protein>
    <submittedName>
        <fullName evidence="1">Uncharacterized protein</fullName>
    </submittedName>
</protein>
<proteinExistence type="predicted"/>
<reference evidence="1" key="1">
    <citation type="journal article" date="2014" name="Front. Microbiol.">
        <title>High frequency of phylogenetically diverse reductive dehalogenase-homologous genes in deep subseafloor sedimentary metagenomes.</title>
        <authorList>
            <person name="Kawai M."/>
            <person name="Futagami T."/>
            <person name="Toyoda A."/>
            <person name="Takaki Y."/>
            <person name="Nishi S."/>
            <person name="Hori S."/>
            <person name="Arai W."/>
            <person name="Tsubouchi T."/>
            <person name="Morono Y."/>
            <person name="Uchiyama I."/>
            <person name="Ito T."/>
            <person name="Fujiyama A."/>
            <person name="Inagaki F."/>
            <person name="Takami H."/>
        </authorList>
    </citation>
    <scope>NUCLEOTIDE SEQUENCE</scope>
    <source>
        <strain evidence="1">Expedition CK06-06</strain>
    </source>
</reference>